<reference evidence="8" key="1">
    <citation type="submission" date="2020-12" db="EMBL/GenBank/DDBJ databases">
        <title>Metabolic potential, ecology and presence of endohyphal bacteria is reflected in genomic diversity of Mucoromycotina.</title>
        <authorList>
            <person name="Muszewska A."/>
            <person name="Okrasinska A."/>
            <person name="Steczkiewicz K."/>
            <person name="Drgas O."/>
            <person name="Orlowska M."/>
            <person name="Perlinska-Lenart U."/>
            <person name="Aleksandrzak-Piekarczyk T."/>
            <person name="Szatraj K."/>
            <person name="Zielenkiewicz U."/>
            <person name="Pilsyk S."/>
            <person name="Malc E."/>
            <person name="Mieczkowski P."/>
            <person name="Kruszewska J.S."/>
            <person name="Biernat P."/>
            <person name="Pawlowska J."/>
        </authorList>
    </citation>
    <scope>NUCLEOTIDE SEQUENCE</scope>
    <source>
        <strain evidence="8">WA0000017839</strain>
    </source>
</reference>
<feature type="transmembrane region" description="Helical" evidence="6">
    <location>
        <begin position="301"/>
        <end position="320"/>
    </location>
</feature>
<gene>
    <name evidence="8" type="ORF">INT47_004357</name>
</gene>
<feature type="transmembrane region" description="Helical" evidence="6">
    <location>
        <begin position="326"/>
        <end position="350"/>
    </location>
</feature>
<feature type="domain" description="Major facilitator superfamily (MFS) profile" evidence="7">
    <location>
        <begin position="22"/>
        <end position="423"/>
    </location>
</feature>
<feature type="compositionally biased region" description="Basic and acidic residues" evidence="5">
    <location>
        <begin position="429"/>
        <end position="441"/>
    </location>
</feature>
<evidence type="ECO:0000256" key="1">
    <source>
        <dbReference type="ARBA" id="ARBA00004141"/>
    </source>
</evidence>
<dbReference type="InterPro" id="IPR011701">
    <property type="entry name" value="MFS"/>
</dbReference>
<feature type="transmembrane region" description="Helical" evidence="6">
    <location>
        <begin position="91"/>
        <end position="109"/>
    </location>
</feature>
<feature type="transmembrane region" description="Helical" evidence="6">
    <location>
        <begin position="21"/>
        <end position="42"/>
    </location>
</feature>
<comment type="subcellular location">
    <subcellularLocation>
        <location evidence="1">Membrane</location>
        <topology evidence="1">Multi-pass membrane protein</topology>
    </subcellularLocation>
</comment>
<keyword evidence="9" id="KW-1185">Reference proteome</keyword>
<dbReference type="PROSITE" id="PS50850">
    <property type="entry name" value="MFS"/>
    <property type="match status" value="1"/>
</dbReference>
<dbReference type="InterPro" id="IPR036259">
    <property type="entry name" value="MFS_trans_sf"/>
</dbReference>
<evidence type="ECO:0000313" key="8">
    <source>
        <dbReference type="EMBL" id="KAG2198273.1"/>
    </source>
</evidence>
<feature type="transmembrane region" description="Helical" evidence="6">
    <location>
        <begin position="121"/>
        <end position="149"/>
    </location>
</feature>
<dbReference type="OrthoDB" id="422206at2759"/>
<evidence type="ECO:0000256" key="6">
    <source>
        <dbReference type="SAM" id="Phobius"/>
    </source>
</evidence>
<evidence type="ECO:0000256" key="2">
    <source>
        <dbReference type="ARBA" id="ARBA00022692"/>
    </source>
</evidence>
<protein>
    <recommendedName>
        <fullName evidence="7">Major facilitator superfamily (MFS) profile domain-containing protein</fullName>
    </recommendedName>
</protein>
<keyword evidence="3 6" id="KW-1133">Transmembrane helix</keyword>
<evidence type="ECO:0000313" key="9">
    <source>
        <dbReference type="Proteomes" id="UP000603453"/>
    </source>
</evidence>
<feature type="transmembrane region" description="Helical" evidence="6">
    <location>
        <begin position="62"/>
        <end position="84"/>
    </location>
</feature>
<dbReference type="GO" id="GO:0022857">
    <property type="term" value="F:transmembrane transporter activity"/>
    <property type="evidence" value="ECO:0007669"/>
    <property type="project" value="InterPro"/>
</dbReference>
<feature type="transmembrane region" description="Helical" evidence="6">
    <location>
        <begin position="236"/>
        <end position="262"/>
    </location>
</feature>
<sequence>MPDKVENQVDNTKKASNQTSLLAWFELAAVILLNMSINLRWLTFSPVATIASQYLDVKMSSITWLANCATLIYIGISASTGWVFEKYGMKACFLFAAGTNISGSWIRYFGTFAPVHQRYPIIMFGQCLASVAEPFIMNIGTHFAAVWFATHHRVTANTLQALPLGMIVATLSMPKLVQSPDDIPRALLITSIISTVFGIPFLFLPAGPKVPPTESSKAVRTTFRQSLKSMLKIRNYLLLIIIFSFYFAMFASIVSITSYIFIPQGYTSVQVGYASFVRIISGVCGAIIAGRITDYTGRHTLVLKVAAPMVAITTVILYVQDLANSYAFVMVSCFLSGFFVFLILPVSLELAAECTFPVSESVSASVLWGASQVVSFCSTLIMDELRAGPDASPPYNMKHALIYAIVLSSLGVIPTMFLTSDLKRIGHDRQDQDEVSSDIKEMTQPANVKY</sequence>
<feature type="region of interest" description="Disordered" evidence="5">
    <location>
        <begin position="429"/>
        <end position="450"/>
    </location>
</feature>
<evidence type="ECO:0000256" key="5">
    <source>
        <dbReference type="SAM" id="MobiDB-lite"/>
    </source>
</evidence>
<feature type="transmembrane region" description="Helical" evidence="6">
    <location>
        <begin position="268"/>
        <end position="289"/>
    </location>
</feature>
<dbReference type="GO" id="GO:0016020">
    <property type="term" value="C:membrane"/>
    <property type="evidence" value="ECO:0007669"/>
    <property type="project" value="UniProtKB-SubCell"/>
</dbReference>
<feature type="transmembrane region" description="Helical" evidence="6">
    <location>
        <begin position="401"/>
        <end position="419"/>
    </location>
</feature>
<keyword evidence="2 6" id="KW-0812">Transmembrane</keyword>
<dbReference type="InterPro" id="IPR049680">
    <property type="entry name" value="FLVCR1-2_SLC49-like"/>
</dbReference>
<organism evidence="8 9">
    <name type="scientific">Mucor saturninus</name>
    <dbReference type="NCBI Taxonomy" id="64648"/>
    <lineage>
        <taxon>Eukaryota</taxon>
        <taxon>Fungi</taxon>
        <taxon>Fungi incertae sedis</taxon>
        <taxon>Mucoromycota</taxon>
        <taxon>Mucoromycotina</taxon>
        <taxon>Mucoromycetes</taxon>
        <taxon>Mucorales</taxon>
        <taxon>Mucorineae</taxon>
        <taxon>Mucoraceae</taxon>
        <taxon>Mucor</taxon>
    </lineage>
</organism>
<dbReference type="Proteomes" id="UP000603453">
    <property type="component" value="Unassembled WGS sequence"/>
</dbReference>
<dbReference type="AlphaFoldDB" id="A0A8H7QT41"/>
<comment type="caution">
    <text evidence="8">The sequence shown here is derived from an EMBL/GenBank/DDBJ whole genome shotgun (WGS) entry which is preliminary data.</text>
</comment>
<dbReference type="EMBL" id="JAEPRD010000114">
    <property type="protein sequence ID" value="KAG2198273.1"/>
    <property type="molecule type" value="Genomic_DNA"/>
</dbReference>
<dbReference type="InterPro" id="IPR020846">
    <property type="entry name" value="MFS_dom"/>
</dbReference>
<name>A0A8H7QT41_9FUNG</name>
<evidence type="ECO:0000259" key="7">
    <source>
        <dbReference type="PROSITE" id="PS50850"/>
    </source>
</evidence>
<dbReference type="PANTHER" id="PTHR10924:SF6">
    <property type="entry name" value="SOLUTE CARRIER FAMILY 49 MEMBER A3"/>
    <property type="match status" value="1"/>
</dbReference>
<keyword evidence="4 6" id="KW-0472">Membrane</keyword>
<dbReference type="PANTHER" id="PTHR10924">
    <property type="entry name" value="MAJOR FACILITATOR SUPERFAMILY PROTEIN-RELATED"/>
    <property type="match status" value="1"/>
</dbReference>
<dbReference type="Pfam" id="PF07690">
    <property type="entry name" value="MFS_1"/>
    <property type="match status" value="1"/>
</dbReference>
<feature type="transmembrane region" description="Helical" evidence="6">
    <location>
        <begin position="183"/>
        <end position="204"/>
    </location>
</feature>
<dbReference type="Gene3D" id="1.20.1250.20">
    <property type="entry name" value="MFS general substrate transporter like domains"/>
    <property type="match status" value="2"/>
</dbReference>
<dbReference type="SUPFAM" id="SSF103473">
    <property type="entry name" value="MFS general substrate transporter"/>
    <property type="match status" value="1"/>
</dbReference>
<proteinExistence type="predicted"/>
<evidence type="ECO:0000256" key="3">
    <source>
        <dbReference type="ARBA" id="ARBA00022989"/>
    </source>
</evidence>
<evidence type="ECO:0000256" key="4">
    <source>
        <dbReference type="ARBA" id="ARBA00023136"/>
    </source>
</evidence>
<accession>A0A8H7QT41</accession>